<feature type="transmembrane region" description="Helical" evidence="1">
    <location>
        <begin position="123"/>
        <end position="141"/>
    </location>
</feature>
<keyword evidence="3" id="KW-1185">Reference proteome</keyword>
<evidence type="ECO:0000313" key="2">
    <source>
        <dbReference type="EMBL" id="MBL4932421.1"/>
    </source>
</evidence>
<keyword evidence="1" id="KW-0472">Membrane</keyword>
<feature type="transmembrane region" description="Helical" evidence="1">
    <location>
        <begin position="207"/>
        <end position="224"/>
    </location>
</feature>
<proteinExistence type="predicted"/>
<dbReference type="InterPro" id="IPR011397">
    <property type="entry name" value="YhfC"/>
</dbReference>
<feature type="transmembrane region" description="Helical" evidence="1">
    <location>
        <begin position="6"/>
        <end position="29"/>
    </location>
</feature>
<dbReference type="Pfam" id="PF10086">
    <property type="entry name" value="YhfC"/>
    <property type="match status" value="1"/>
</dbReference>
<sequence length="261" mass="29048">MVSTVSVFFMVITIIISIILPIALVVYFYKKERISIKTVLIGAVAFFIATQVLEKSVHIVVLTKITVTAEVLKNPILYMLYGGLMAGIFEETARFIIFKFVLKNKKEWKDGLAYGLGHGGIEAILIAGLGFLNNLILAIMINTGTYNKLIDTSGVAANTLENAKNALIDTQSYYWLISGIERIFALGIQVGLSLLVLYAIKERKYKFFFLAIIFHALIDFPAVLYQVGIVNIFIVEIGAFISFVIALLFIKKSKGLFTRDV</sequence>
<feature type="transmembrane region" description="Helical" evidence="1">
    <location>
        <begin position="36"/>
        <end position="53"/>
    </location>
</feature>
<organism evidence="2 3">
    <name type="scientific">Clostridium paridis</name>
    <dbReference type="NCBI Taxonomy" id="2803863"/>
    <lineage>
        <taxon>Bacteria</taxon>
        <taxon>Bacillati</taxon>
        <taxon>Bacillota</taxon>
        <taxon>Clostridia</taxon>
        <taxon>Eubacteriales</taxon>
        <taxon>Clostridiaceae</taxon>
        <taxon>Clostridium</taxon>
    </lineage>
</organism>
<dbReference type="RefSeq" id="WP_202767779.1">
    <property type="nucleotide sequence ID" value="NZ_JAESWA010000022.1"/>
</dbReference>
<name>A0A937FJ41_9CLOT</name>
<gene>
    <name evidence="2" type="ORF">JK634_11430</name>
</gene>
<reference evidence="2" key="1">
    <citation type="submission" date="2021-01" db="EMBL/GenBank/DDBJ databases">
        <title>Genome public.</title>
        <authorList>
            <person name="Liu C."/>
            <person name="Sun Q."/>
        </authorList>
    </citation>
    <scope>NUCLEOTIDE SEQUENCE</scope>
    <source>
        <strain evidence="2">YIM B02565</strain>
    </source>
</reference>
<keyword evidence="2" id="KW-0482">Metalloprotease</keyword>
<dbReference type="GO" id="GO:0008237">
    <property type="term" value="F:metallopeptidase activity"/>
    <property type="evidence" value="ECO:0007669"/>
    <property type="project" value="UniProtKB-KW"/>
</dbReference>
<evidence type="ECO:0000256" key="1">
    <source>
        <dbReference type="SAM" id="Phobius"/>
    </source>
</evidence>
<accession>A0A937FJ41</accession>
<keyword evidence="2" id="KW-0645">Protease</keyword>
<protein>
    <submittedName>
        <fullName evidence="2">YhfC family intramembrane metalloprotease</fullName>
    </submittedName>
</protein>
<feature type="transmembrane region" description="Helical" evidence="1">
    <location>
        <begin position="230"/>
        <end position="250"/>
    </location>
</feature>
<feature type="transmembrane region" description="Helical" evidence="1">
    <location>
        <begin position="78"/>
        <end position="102"/>
    </location>
</feature>
<feature type="transmembrane region" description="Helical" evidence="1">
    <location>
        <begin position="183"/>
        <end position="200"/>
    </location>
</feature>
<keyword evidence="1" id="KW-1133">Transmembrane helix</keyword>
<dbReference type="EMBL" id="JAESWA010000022">
    <property type="protein sequence ID" value="MBL4932421.1"/>
    <property type="molecule type" value="Genomic_DNA"/>
</dbReference>
<dbReference type="AlphaFoldDB" id="A0A937FJ41"/>
<dbReference type="PIRSF" id="PIRSF033101">
    <property type="entry name" value="UCP033101"/>
    <property type="match status" value="1"/>
</dbReference>
<keyword evidence="1" id="KW-0812">Transmembrane</keyword>
<dbReference type="Proteomes" id="UP000623681">
    <property type="component" value="Unassembled WGS sequence"/>
</dbReference>
<comment type="caution">
    <text evidence="2">The sequence shown here is derived from an EMBL/GenBank/DDBJ whole genome shotgun (WGS) entry which is preliminary data.</text>
</comment>
<evidence type="ECO:0000313" key="3">
    <source>
        <dbReference type="Proteomes" id="UP000623681"/>
    </source>
</evidence>
<keyword evidence="2" id="KW-0378">Hydrolase</keyword>